<dbReference type="EMBL" id="PGFF01000001">
    <property type="protein sequence ID" value="PJJ71386.1"/>
    <property type="molecule type" value="Genomic_DNA"/>
</dbReference>
<feature type="transmembrane region" description="Helical" evidence="6">
    <location>
        <begin position="6"/>
        <end position="23"/>
    </location>
</feature>
<comment type="subcellular location">
    <subcellularLocation>
        <location evidence="1">Cell membrane</location>
        <topology evidence="1">Multi-pass membrane protein</topology>
    </subcellularLocation>
</comment>
<evidence type="ECO:0000256" key="3">
    <source>
        <dbReference type="ARBA" id="ARBA00022692"/>
    </source>
</evidence>
<feature type="transmembrane region" description="Helical" evidence="6">
    <location>
        <begin position="76"/>
        <end position="96"/>
    </location>
</feature>
<evidence type="ECO:0000256" key="1">
    <source>
        <dbReference type="ARBA" id="ARBA00004651"/>
    </source>
</evidence>
<dbReference type="PANTHER" id="PTHR35007:SF1">
    <property type="entry name" value="PILUS ASSEMBLY PROTEIN"/>
    <property type="match status" value="1"/>
</dbReference>
<evidence type="ECO:0000256" key="6">
    <source>
        <dbReference type="SAM" id="Phobius"/>
    </source>
</evidence>
<keyword evidence="3 6" id="KW-0812">Transmembrane</keyword>
<gene>
    <name evidence="8" type="ORF">CLV46_0931</name>
</gene>
<feature type="transmembrane region" description="Helical" evidence="6">
    <location>
        <begin position="44"/>
        <end position="70"/>
    </location>
</feature>
<dbReference type="PANTHER" id="PTHR35007">
    <property type="entry name" value="INTEGRAL MEMBRANE PROTEIN-RELATED"/>
    <property type="match status" value="1"/>
</dbReference>
<evidence type="ECO:0000256" key="2">
    <source>
        <dbReference type="ARBA" id="ARBA00022475"/>
    </source>
</evidence>
<proteinExistence type="predicted"/>
<comment type="caution">
    <text evidence="8">The sequence shown here is derived from an EMBL/GenBank/DDBJ whole genome shotgun (WGS) entry which is preliminary data.</text>
</comment>
<dbReference type="OrthoDB" id="3217742at2"/>
<keyword evidence="2" id="KW-1003">Cell membrane</keyword>
<dbReference type="GO" id="GO:0005886">
    <property type="term" value="C:plasma membrane"/>
    <property type="evidence" value="ECO:0007669"/>
    <property type="project" value="UniProtKB-SubCell"/>
</dbReference>
<keyword evidence="9" id="KW-1185">Reference proteome</keyword>
<protein>
    <submittedName>
        <fullName evidence="8">Tight adherence protein B</fullName>
    </submittedName>
</protein>
<sequence>MTFVLAGLTGLGVLLTASPWLWPRRERREPSRLLRPVRDRLVQAGLERVGVGMFVAVSGLLGLVGGVTAWATLPVLALAVAIGAACAALPAVVVAVRARARRRAHRVVWPDVVDHLVSAVRSGLSLPDSVIALAHTGPEETRAAFRSFADDYAASSNFSLALDDLKSRLADPVADRIVETLRMARDVGGSELPTVLRSLSGYLRQQEALRSEVEARQSWVVNAARLGVAAPWIVLVLLSTRPEAAMAYNAPAGVALIVVGVGVTVVAYRIMIGIGRLPEERRWFG</sequence>
<organism evidence="8 9">
    <name type="scientific">Diaminobutyricimonas aerilata</name>
    <dbReference type="NCBI Taxonomy" id="1162967"/>
    <lineage>
        <taxon>Bacteria</taxon>
        <taxon>Bacillati</taxon>
        <taxon>Actinomycetota</taxon>
        <taxon>Actinomycetes</taxon>
        <taxon>Micrococcales</taxon>
        <taxon>Microbacteriaceae</taxon>
        <taxon>Diaminobutyricimonas</taxon>
    </lineage>
</organism>
<dbReference type="RefSeq" id="WP_100363690.1">
    <property type="nucleotide sequence ID" value="NZ_PGFF01000001.1"/>
</dbReference>
<feature type="transmembrane region" description="Helical" evidence="6">
    <location>
        <begin position="219"/>
        <end position="238"/>
    </location>
</feature>
<reference evidence="8 9" key="1">
    <citation type="submission" date="2017-11" db="EMBL/GenBank/DDBJ databases">
        <title>Genomic Encyclopedia of Archaeal and Bacterial Type Strains, Phase II (KMG-II): From Individual Species to Whole Genera.</title>
        <authorList>
            <person name="Goeker M."/>
        </authorList>
    </citation>
    <scope>NUCLEOTIDE SEQUENCE [LARGE SCALE GENOMIC DNA]</scope>
    <source>
        <strain evidence="8 9">DSM 27393</strain>
    </source>
</reference>
<dbReference type="InterPro" id="IPR018076">
    <property type="entry name" value="T2SS_GspF_dom"/>
</dbReference>
<evidence type="ECO:0000313" key="8">
    <source>
        <dbReference type="EMBL" id="PJJ71386.1"/>
    </source>
</evidence>
<dbReference type="AlphaFoldDB" id="A0A2M9CHI9"/>
<evidence type="ECO:0000256" key="4">
    <source>
        <dbReference type="ARBA" id="ARBA00022989"/>
    </source>
</evidence>
<evidence type="ECO:0000256" key="5">
    <source>
        <dbReference type="ARBA" id="ARBA00023136"/>
    </source>
</evidence>
<dbReference type="Proteomes" id="UP000228758">
    <property type="component" value="Unassembled WGS sequence"/>
</dbReference>
<name>A0A2M9CHI9_9MICO</name>
<dbReference type="Pfam" id="PF00482">
    <property type="entry name" value="T2SSF"/>
    <property type="match status" value="1"/>
</dbReference>
<keyword evidence="5 6" id="KW-0472">Membrane</keyword>
<feature type="domain" description="Type II secretion system protein GspF" evidence="7">
    <location>
        <begin position="114"/>
        <end position="238"/>
    </location>
</feature>
<keyword evidence="4 6" id="KW-1133">Transmembrane helix</keyword>
<feature type="transmembrane region" description="Helical" evidence="6">
    <location>
        <begin position="250"/>
        <end position="272"/>
    </location>
</feature>
<evidence type="ECO:0000313" key="9">
    <source>
        <dbReference type="Proteomes" id="UP000228758"/>
    </source>
</evidence>
<accession>A0A2M9CHI9</accession>
<evidence type="ECO:0000259" key="7">
    <source>
        <dbReference type="Pfam" id="PF00482"/>
    </source>
</evidence>